<feature type="domain" description="Nuclear receptor" evidence="11">
    <location>
        <begin position="8"/>
        <end position="84"/>
    </location>
</feature>
<protein>
    <submittedName>
        <fullName evidence="14">Nuclear receptor</fullName>
    </submittedName>
</protein>
<dbReference type="InterPro" id="IPR000536">
    <property type="entry name" value="Nucl_hrmn_rcpt_lig-bd"/>
</dbReference>
<evidence type="ECO:0000256" key="4">
    <source>
        <dbReference type="ARBA" id="ARBA00022771"/>
    </source>
</evidence>
<evidence type="ECO:0000256" key="2">
    <source>
        <dbReference type="ARBA" id="ARBA00005993"/>
    </source>
</evidence>
<comment type="subcellular location">
    <subcellularLocation>
        <location evidence="1">Nucleus</location>
    </subcellularLocation>
</comment>
<evidence type="ECO:0000256" key="9">
    <source>
        <dbReference type="ARBA" id="ARBA00023170"/>
    </source>
</evidence>
<feature type="domain" description="NR LBD" evidence="12">
    <location>
        <begin position="189"/>
        <end position="431"/>
    </location>
</feature>
<dbReference type="CDD" id="cd06960">
    <property type="entry name" value="NR_DBD_HNF4A"/>
    <property type="match status" value="1"/>
</dbReference>
<evidence type="ECO:0000259" key="11">
    <source>
        <dbReference type="PROSITE" id="PS51030"/>
    </source>
</evidence>
<dbReference type="SUPFAM" id="SSF57716">
    <property type="entry name" value="Glucocorticoid receptor-like (DNA-binding domain)"/>
    <property type="match status" value="1"/>
</dbReference>
<keyword evidence="3" id="KW-0479">Metal-binding</keyword>
<organism evidence="13 14">
    <name type="scientific">Strongyloides venezuelensis</name>
    <name type="common">Threadworm</name>
    <dbReference type="NCBI Taxonomy" id="75913"/>
    <lineage>
        <taxon>Eukaryota</taxon>
        <taxon>Metazoa</taxon>
        <taxon>Ecdysozoa</taxon>
        <taxon>Nematoda</taxon>
        <taxon>Chromadorea</taxon>
        <taxon>Rhabditida</taxon>
        <taxon>Tylenchina</taxon>
        <taxon>Panagrolaimomorpha</taxon>
        <taxon>Strongyloidoidea</taxon>
        <taxon>Strongyloididae</taxon>
        <taxon>Strongyloides</taxon>
    </lineage>
</organism>
<dbReference type="InterPro" id="IPR001628">
    <property type="entry name" value="Znf_hrmn_rcpt"/>
</dbReference>
<evidence type="ECO:0000259" key="12">
    <source>
        <dbReference type="PROSITE" id="PS51843"/>
    </source>
</evidence>
<dbReference type="SUPFAM" id="SSF48508">
    <property type="entry name" value="Nuclear receptor ligand-binding domain"/>
    <property type="match status" value="1"/>
</dbReference>
<evidence type="ECO:0000313" key="13">
    <source>
        <dbReference type="Proteomes" id="UP000035680"/>
    </source>
</evidence>
<dbReference type="SMART" id="SM00430">
    <property type="entry name" value="HOLI"/>
    <property type="match status" value="1"/>
</dbReference>
<sequence length="431" mass="50323">MNSYTSDGDTCLICAAPSNGVHFQVNSCRGCAAFYKRTKTLNLEYKCRRGTKNCEIIFNKSQKCRYCRYMRCVAVGMTLKINNKSEDNLETPKNFQTIELNKTDSHSNFEYYPSTTDHQQHDVQKSTTKHSIHKSTNHSITYASCPYKSYEGDFCLIVQNIKNIFNMPLFGIPNIGKLSITCLQRGALAIENYFSKWNFKHKSEIQITNKVKAIQFLEFKQKSLIFIAELLMHLPEFVQLELSEKLFIYRHFWPLFSTFEKIMSSNMVFGKQSNTHLLVLSNDTAYQLEDFSFEADLISTETAQEMSHLVKPTHEFFIKYLYTPFQNMNLDQNEISFITLQIIWSEKKNPSLSSETKLFMEKIVKAASDELHNYYVYHKKLDNYAWRLAEMMKLIQNAQQYSEKLKETFLVAKIFGIFDCSFSECEISAMY</sequence>
<dbReference type="GO" id="GO:0003700">
    <property type="term" value="F:DNA-binding transcription factor activity"/>
    <property type="evidence" value="ECO:0007669"/>
    <property type="project" value="InterPro"/>
</dbReference>
<evidence type="ECO:0000313" key="14">
    <source>
        <dbReference type="WBParaSite" id="SVE_1744300.1"/>
    </source>
</evidence>
<keyword evidence="13" id="KW-1185">Reference proteome</keyword>
<keyword evidence="9" id="KW-0675">Receptor</keyword>
<dbReference type="GO" id="GO:0008270">
    <property type="term" value="F:zinc ion binding"/>
    <property type="evidence" value="ECO:0007669"/>
    <property type="project" value="UniProtKB-KW"/>
</dbReference>
<dbReference type="Gene3D" id="3.30.50.10">
    <property type="entry name" value="Erythroid Transcription Factor GATA-1, subunit A"/>
    <property type="match status" value="1"/>
</dbReference>
<dbReference type="Gene3D" id="1.10.565.10">
    <property type="entry name" value="Retinoid X Receptor"/>
    <property type="match status" value="1"/>
</dbReference>
<reference evidence="13" key="1">
    <citation type="submission" date="2014-07" db="EMBL/GenBank/DDBJ databases">
        <authorList>
            <person name="Martin A.A"/>
            <person name="De Silva N."/>
        </authorList>
    </citation>
    <scope>NUCLEOTIDE SEQUENCE</scope>
</reference>
<evidence type="ECO:0000256" key="3">
    <source>
        <dbReference type="ARBA" id="ARBA00022723"/>
    </source>
</evidence>
<evidence type="ECO:0000256" key="8">
    <source>
        <dbReference type="ARBA" id="ARBA00023163"/>
    </source>
</evidence>
<dbReference type="Pfam" id="PF00104">
    <property type="entry name" value="Hormone_recep"/>
    <property type="match status" value="1"/>
</dbReference>
<evidence type="ECO:0000256" key="10">
    <source>
        <dbReference type="ARBA" id="ARBA00023242"/>
    </source>
</evidence>
<evidence type="ECO:0000256" key="1">
    <source>
        <dbReference type="ARBA" id="ARBA00004123"/>
    </source>
</evidence>
<dbReference type="GO" id="GO:0005634">
    <property type="term" value="C:nucleus"/>
    <property type="evidence" value="ECO:0007669"/>
    <property type="project" value="UniProtKB-SubCell"/>
</dbReference>
<keyword evidence="4" id="KW-0863">Zinc-finger</keyword>
<proteinExistence type="inferred from homology"/>
<dbReference type="Proteomes" id="UP000035680">
    <property type="component" value="Unassembled WGS sequence"/>
</dbReference>
<keyword evidence="7" id="KW-0238">DNA-binding</keyword>
<dbReference type="GO" id="GO:0000978">
    <property type="term" value="F:RNA polymerase II cis-regulatory region sequence-specific DNA binding"/>
    <property type="evidence" value="ECO:0007669"/>
    <property type="project" value="InterPro"/>
</dbReference>
<keyword evidence="8" id="KW-0804">Transcription</keyword>
<dbReference type="PROSITE" id="PS51030">
    <property type="entry name" value="NUCLEAR_REC_DBD_2"/>
    <property type="match status" value="1"/>
</dbReference>
<comment type="similarity">
    <text evidence="2">Belongs to the nuclear hormone receptor family.</text>
</comment>
<accession>A0A0K0FYB7</accession>
<keyword evidence="5" id="KW-0862">Zinc</keyword>
<dbReference type="InterPro" id="IPR013088">
    <property type="entry name" value="Znf_NHR/GATA"/>
</dbReference>
<keyword evidence="10" id="KW-0539">Nucleus</keyword>
<dbReference type="WBParaSite" id="SVE_1744300.1">
    <property type="protein sequence ID" value="SVE_1744300.1"/>
    <property type="gene ID" value="SVE_1744300"/>
</dbReference>
<dbReference type="PANTHER" id="PTHR45680">
    <property type="entry name" value="NUCLEAR HORMONE RECEPTOR FAMILY"/>
    <property type="match status" value="1"/>
</dbReference>
<keyword evidence="6" id="KW-0805">Transcription regulation</keyword>
<evidence type="ECO:0000256" key="6">
    <source>
        <dbReference type="ARBA" id="ARBA00023015"/>
    </source>
</evidence>
<name>A0A0K0FYB7_STRVS</name>
<dbReference type="PANTHER" id="PTHR45680:SF23">
    <property type="entry name" value="NUCLEAR HORMONE RECEPTOR FAMILY"/>
    <property type="match status" value="1"/>
</dbReference>
<dbReference type="PRINTS" id="PR00047">
    <property type="entry name" value="STROIDFINGER"/>
</dbReference>
<dbReference type="SMART" id="SM00399">
    <property type="entry name" value="ZnF_C4"/>
    <property type="match status" value="1"/>
</dbReference>
<evidence type="ECO:0000256" key="7">
    <source>
        <dbReference type="ARBA" id="ARBA00023125"/>
    </source>
</evidence>
<dbReference type="InterPro" id="IPR035500">
    <property type="entry name" value="NHR-like_dom_sf"/>
</dbReference>
<dbReference type="InterPro" id="IPR049636">
    <property type="entry name" value="HNF4-like_DBD"/>
</dbReference>
<dbReference type="AlphaFoldDB" id="A0A0K0FYB7"/>
<dbReference type="Pfam" id="PF00105">
    <property type="entry name" value="zf-C4"/>
    <property type="match status" value="1"/>
</dbReference>
<dbReference type="STRING" id="75913.A0A0K0FYB7"/>
<reference evidence="14" key="2">
    <citation type="submission" date="2015-08" db="UniProtKB">
        <authorList>
            <consortium name="WormBaseParasite"/>
        </authorList>
    </citation>
    <scope>IDENTIFICATION</scope>
</reference>
<evidence type="ECO:0000256" key="5">
    <source>
        <dbReference type="ARBA" id="ARBA00022833"/>
    </source>
</evidence>
<dbReference type="InterPro" id="IPR051152">
    <property type="entry name" value="C.elegans_Orphan_NR"/>
</dbReference>
<dbReference type="PROSITE" id="PS51843">
    <property type="entry name" value="NR_LBD"/>
    <property type="match status" value="1"/>
</dbReference>